<dbReference type="InterPro" id="IPR012106">
    <property type="entry name" value="Phage_Mu_Gp1"/>
</dbReference>
<gene>
    <name evidence="1" type="ORF">R2APBS1_2844</name>
</gene>
<organism evidence="1 2">
    <name type="scientific">Rhodanobacter denitrificans</name>
    <dbReference type="NCBI Taxonomy" id="666685"/>
    <lineage>
        <taxon>Bacteria</taxon>
        <taxon>Pseudomonadati</taxon>
        <taxon>Pseudomonadota</taxon>
        <taxon>Gammaproteobacteria</taxon>
        <taxon>Lysobacterales</taxon>
        <taxon>Rhodanobacteraceae</taxon>
        <taxon>Rhodanobacter</taxon>
    </lineage>
</organism>
<proteinExistence type="predicted"/>
<dbReference type="HOGENOM" id="CLU_062795_1_0_6"/>
<sequence length="360" mass="37680" precursor="true">MPRTSLAIALAACSFQLPTSDATTVSIQLTPTGDFKPWDGRELKPGRWHIDQAVASAVIARFAARKNPRVLDYEHQTLLKEKNGQPAPAGGWITGLEWREGQGLFGTVELTARARKAINDGEYKFVSPVFSYDQATGDVLDVRMAALTNEPGIDGMEPLALQAAATALFSDDEEPPMNKLLLAVCTALALSATATTEDQAIAALDAHFKADPLADIRKTLGVDAKADATAICTAITARGTAEVDPAKFVPVSVVESLKTDLAALTAKVQGADVDALVSAGLADGRLLKAQEEWARGLGKKDLAALSAYLDTAAPIAALTRTQTDGKQPVVDTANGLTADELAVCSATAVDPKDFAAAKAA</sequence>
<protein>
    <submittedName>
        <fullName evidence="1">Mu-like prophage I protein</fullName>
    </submittedName>
</protein>
<evidence type="ECO:0000313" key="1">
    <source>
        <dbReference type="EMBL" id="AGG89921.1"/>
    </source>
</evidence>
<dbReference type="Pfam" id="PF10123">
    <property type="entry name" value="Mu-like_Pro"/>
    <property type="match status" value="1"/>
</dbReference>
<accession>M4NQQ1</accession>
<dbReference type="RefSeq" id="WP_015448391.1">
    <property type="nucleotide sequence ID" value="NC_020541.1"/>
</dbReference>
<dbReference type="STRING" id="666685.R2APBS1_2844"/>
<dbReference type="KEGG" id="rhd:R2APBS1_2844"/>
<dbReference type="Proteomes" id="UP000011859">
    <property type="component" value="Chromosome"/>
</dbReference>
<dbReference type="PIRSF" id="PIRSF016624">
    <property type="entry name" value="Mu_prophg_I"/>
    <property type="match status" value="1"/>
</dbReference>
<name>M4NQQ1_9GAMM</name>
<reference evidence="1 2" key="1">
    <citation type="submission" date="2012-04" db="EMBL/GenBank/DDBJ databases">
        <title>Complete genome of Rhodanobacter sp. 2APBS1.</title>
        <authorList>
            <consortium name="US DOE Joint Genome Institute"/>
            <person name="Huntemann M."/>
            <person name="Wei C.-L."/>
            <person name="Han J."/>
            <person name="Detter J.C."/>
            <person name="Han C."/>
            <person name="Tapia R."/>
            <person name="Munk A.C.C."/>
            <person name="Chen A."/>
            <person name="Krypides N."/>
            <person name="Mavromatis K."/>
            <person name="Markowitz V."/>
            <person name="Szeto E."/>
            <person name="Ivanova N."/>
            <person name="Mikhailova N."/>
            <person name="Ovchinnikova G."/>
            <person name="Pagani I."/>
            <person name="Pati A."/>
            <person name="Goodwin L."/>
            <person name="Peters L."/>
            <person name="Pitluck S."/>
            <person name="Woyke T."/>
            <person name="Prakash O."/>
            <person name="Elkins J."/>
            <person name="Brown S."/>
            <person name="Palumbo A."/>
            <person name="Hemme C."/>
            <person name="Zhou J."/>
            <person name="Watson D."/>
            <person name="Jardine P."/>
            <person name="Kostka J."/>
            <person name="Green S."/>
        </authorList>
    </citation>
    <scope>NUCLEOTIDE SEQUENCE [LARGE SCALE GENOMIC DNA]</scope>
    <source>
        <strain evidence="1 2">2APBS1</strain>
    </source>
</reference>
<keyword evidence="2" id="KW-1185">Reference proteome</keyword>
<dbReference type="AlphaFoldDB" id="M4NQQ1"/>
<evidence type="ECO:0000313" key="2">
    <source>
        <dbReference type="Proteomes" id="UP000011859"/>
    </source>
</evidence>
<dbReference type="eggNOG" id="COG4388">
    <property type="taxonomic scope" value="Bacteria"/>
</dbReference>
<dbReference type="OrthoDB" id="2043985at2"/>
<dbReference type="EMBL" id="CP003470">
    <property type="protein sequence ID" value="AGG89921.1"/>
    <property type="molecule type" value="Genomic_DNA"/>
</dbReference>